<evidence type="ECO:0000256" key="7">
    <source>
        <dbReference type="ARBA" id="ARBA00049442"/>
    </source>
</evidence>
<evidence type="ECO:0000259" key="10">
    <source>
        <dbReference type="Pfam" id="PF08501"/>
    </source>
</evidence>
<dbReference type="GO" id="GO:0019632">
    <property type="term" value="P:shikimate metabolic process"/>
    <property type="evidence" value="ECO:0007669"/>
    <property type="project" value="InterPro"/>
</dbReference>
<sequence>MTKAFVVGHPIKHSRSPLIHGHWLKEHGISGAYERIDVSPDDFPLFLKNFSDQGFIGGNVTIPHKEAAFRGVDRRTKRAQRLKAVNTLWIEDGLLWGDNTDVLGFMAHLDQSLGKNWADVVDTALVVGAGGAGRAIVAGLQERGLGHVLVANRSLSKAEELVADLDDDGPSVLQALGWDRIDAALSQADLIVNTTSLGLAGQPPLDLDLGKTTDKTVVADVVYVPLKTPLLAAAEARGLRVVDGLGMLLHQAAPGFARWFGVTPEVTPALRDLIVADIETSA</sequence>
<feature type="binding site" evidence="8">
    <location>
        <position position="61"/>
    </location>
    <ligand>
        <name>shikimate</name>
        <dbReference type="ChEBI" id="CHEBI:36208"/>
    </ligand>
</feature>
<name>A0A512BQC0_9HYPH</name>
<dbReference type="GO" id="GO:0009423">
    <property type="term" value="P:chorismate biosynthetic process"/>
    <property type="evidence" value="ECO:0007669"/>
    <property type="project" value="UniProtKB-UniRule"/>
</dbReference>
<dbReference type="GO" id="GO:0009073">
    <property type="term" value="P:aromatic amino acid family biosynthetic process"/>
    <property type="evidence" value="ECO:0007669"/>
    <property type="project" value="UniProtKB-KW"/>
</dbReference>
<dbReference type="GO" id="GO:0008652">
    <property type="term" value="P:amino acid biosynthetic process"/>
    <property type="evidence" value="ECO:0007669"/>
    <property type="project" value="UniProtKB-KW"/>
</dbReference>
<comment type="function">
    <text evidence="8">Involved in the biosynthesis of the chorismate, which leads to the biosynthesis of aromatic amino acids. Catalyzes the reversible NADPH linked reduction of 3-dehydroshikimate (DHSA) to yield shikimate (SA).</text>
</comment>
<evidence type="ECO:0000256" key="6">
    <source>
        <dbReference type="ARBA" id="ARBA00023141"/>
    </source>
</evidence>
<evidence type="ECO:0000256" key="1">
    <source>
        <dbReference type="ARBA" id="ARBA00004871"/>
    </source>
</evidence>
<dbReference type="PANTHER" id="PTHR21089:SF1">
    <property type="entry name" value="BIFUNCTIONAL 3-DEHYDROQUINATE DEHYDRATASE_SHIKIMATE DEHYDROGENASE, CHLOROPLASTIC"/>
    <property type="match status" value="1"/>
</dbReference>
<organism evidence="12 13">
    <name type="scientific">Microvirga aerophila</name>
    <dbReference type="NCBI Taxonomy" id="670291"/>
    <lineage>
        <taxon>Bacteria</taxon>
        <taxon>Pseudomonadati</taxon>
        <taxon>Pseudomonadota</taxon>
        <taxon>Alphaproteobacteria</taxon>
        <taxon>Hyphomicrobiales</taxon>
        <taxon>Methylobacteriaceae</taxon>
        <taxon>Microvirga</taxon>
    </lineage>
</organism>
<comment type="subunit">
    <text evidence="8">Homodimer.</text>
</comment>
<dbReference type="InterPro" id="IPR011342">
    <property type="entry name" value="Shikimate_DH"/>
</dbReference>
<feature type="binding site" evidence="8">
    <location>
        <position position="221"/>
    </location>
    <ligand>
        <name>NADP(+)</name>
        <dbReference type="ChEBI" id="CHEBI:58349"/>
    </ligand>
</feature>
<comment type="pathway">
    <text evidence="1 8">Metabolic intermediate biosynthesis; chorismate biosynthesis; chorismate from D-erythrose 4-phosphate and phosphoenolpyruvate: step 4/7.</text>
</comment>
<dbReference type="Proteomes" id="UP000321085">
    <property type="component" value="Unassembled WGS sequence"/>
</dbReference>
<keyword evidence="6 8" id="KW-0057">Aromatic amino acid biosynthesis</keyword>
<feature type="binding site" evidence="8">
    <location>
        <begin position="128"/>
        <end position="132"/>
    </location>
    <ligand>
        <name>NADP(+)</name>
        <dbReference type="ChEBI" id="CHEBI:58349"/>
    </ligand>
</feature>
<keyword evidence="5 8" id="KW-0560">Oxidoreductase</keyword>
<dbReference type="InterPro" id="IPR022893">
    <property type="entry name" value="Shikimate_DH_fam"/>
</dbReference>
<dbReference type="InterPro" id="IPR041121">
    <property type="entry name" value="SDH_C"/>
</dbReference>
<dbReference type="Pfam" id="PF01488">
    <property type="entry name" value="Shikimate_DH"/>
    <property type="match status" value="1"/>
</dbReference>
<feature type="domain" description="SDH C-terminal" evidence="11">
    <location>
        <begin position="244"/>
        <end position="266"/>
    </location>
</feature>
<dbReference type="InterPro" id="IPR046346">
    <property type="entry name" value="Aminoacid_DH-like_N_sf"/>
</dbReference>
<dbReference type="Pfam" id="PF08501">
    <property type="entry name" value="Shikimate_dh_N"/>
    <property type="match status" value="1"/>
</dbReference>
<evidence type="ECO:0000259" key="9">
    <source>
        <dbReference type="Pfam" id="PF01488"/>
    </source>
</evidence>
<feature type="binding site" evidence="8">
    <location>
        <position position="223"/>
    </location>
    <ligand>
        <name>shikimate</name>
        <dbReference type="ChEBI" id="CHEBI:36208"/>
    </ligand>
</feature>
<dbReference type="GO" id="GO:0005829">
    <property type="term" value="C:cytosol"/>
    <property type="evidence" value="ECO:0007669"/>
    <property type="project" value="TreeGrafter"/>
</dbReference>
<keyword evidence="4 8" id="KW-0521">NADP</keyword>
<keyword evidence="13" id="KW-1185">Reference proteome</keyword>
<keyword evidence="3 8" id="KW-0028">Amino-acid biosynthesis</keyword>
<dbReference type="InterPro" id="IPR036291">
    <property type="entry name" value="NAD(P)-bd_dom_sf"/>
</dbReference>
<evidence type="ECO:0000256" key="2">
    <source>
        <dbReference type="ARBA" id="ARBA00012962"/>
    </source>
</evidence>
<evidence type="ECO:0000313" key="13">
    <source>
        <dbReference type="Proteomes" id="UP000321085"/>
    </source>
</evidence>
<dbReference type="AlphaFoldDB" id="A0A512BQC0"/>
<dbReference type="NCBIfam" id="TIGR00507">
    <property type="entry name" value="aroE"/>
    <property type="match status" value="1"/>
</dbReference>
<dbReference type="SUPFAM" id="SSF53223">
    <property type="entry name" value="Aminoacid dehydrogenase-like, N-terminal domain"/>
    <property type="match status" value="1"/>
</dbReference>
<feature type="binding site" evidence="8">
    <location>
        <position position="101"/>
    </location>
    <ligand>
        <name>shikimate</name>
        <dbReference type="ChEBI" id="CHEBI:36208"/>
    </ligand>
</feature>
<gene>
    <name evidence="12" type="primary">aroE_1</name>
    <name evidence="8" type="synonym">aroE</name>
    <name evidence="12" type="ORF">MAE02_18240</name>
</gene>
<dbReference type="FunFam" id="3.40.50.10860:FF:000006">
    <property type="entry name" value="Shikimate dehydrogenase (NADP(+))"/>
    <property type="match status" value="1"/>
</dbReference>
<feature type="domain" description="Shikimate dehydrogenase substrate binding N-terminal" evidence="10">
    <location>
        <begin position="6"/>
        <end position="88"/>
    </location>
</feature>
<dbReference type="CDD" id="cd01065">
    <property type="entry name" value="NAD_bind_Shikimate_DH"/>
    <property type="match status" value="1"/>
</dbReference>
<accession>A0A512BQC0</accession>
<evidence type="ECO:0000256" key="3">
    <source>
        <dbReference type="ARBA" id="ARBA00022605"/>
    </source>
</evidence>
<dbReference type="PANTHER" id="PTHR21089">
    <property type="entry name" value="SHIKIMATE DEHYDROGENASE"/>
    <property type="match status" value="1"/>
</dbReference>
<comment type="catalytic activity">
    <reaction evidence="7 8">
        <text>shikimate + NADP(+) = 3-dehydroshikimate + NADPH + H(+)</text>
        <dbReference type="Rhea" id="RHEA:17737"/>
        <dbReference type="ChEBI" id="CHEBI:15378"/>
        <dbReference type="ChEBI" id="CHEBI:16630"/>
        <dbReference type="ChEBI" id="CHEBI:36208"/>
        <dbReference type="ChEBI" id="CHEBI:57783"/>
        <dbReference type="ChEBI" id="CHEBI:58349"/>
        <dbReference type="EC" id="1.1.1.25"/>
    </reaction>
</comment>
<dbReference type="EMBL" id="BJYU01000019">
    <property type="protein sequence ID" value="GEO14128.1"/>
    <property type="molecule type" value="Genomic_DNA"/>
</dbReference>
<dbReference type="GO" id="GO:0004764">
    <property type="term" value="F:shikimate 3-dehydrogenase (NADP+) activity"/>
    <property type="evidence" value="ECO:0007669"/>
    <property type="project" value="UniProtKB-UniRule"/>
</dbReference>
<feature type="binding site" evidence="8">
    <location>
        <position position="251"/>
    </location>
    <ligand>
        <name>shikimate</name>
        <dbReference type="ChEBI" id="CHEBI:36208"/>
    </ligand>
</feature>
<evidence type="ECO:0000256" key="5">
    <source>
        <dbReference type="ARBA" id="ARBA00023002"/>
    </source>
</evidence>
<dbReference type="InterPro" id="IPR013708">
    <property type="entry name" value="Shikimate_DH-bd_N"/>
</dbReference>
<dbReference type="SUPFAM" id="SSF51735">
    <property type="entry name" value="NAD(P)-binding Rossmann-fold domains"/>
    <property type="match status" value="1"/>
</dbReference>
<evidence type="ECO:0000313" key="12">
    <source>
        <dbReference type="EMBL" id="GEO14128.1"/>
    </source>
</evidence>
<protein>
    <recommendedName>
        <fullName evidence="2 8">Shikimate dehydrogenase (NADP(+))</fullName>
        <shortName evidence="8">SDH</shortName>
        <ecNumber evidence="2 8">1.1.1.25</ecNumber>
    </recommendedName>
</protein>
<dbReference type="HAMAP" id="MF_00222">
    <property type="entry name" value="Shikimate_DH_AroE"/>
    <property type="match status" value="1"/>
</dbReference>
<feature type="active site" description="Proton acceptor" evidence="8">
    <location>
        <position position="65"/>
    </location>
</feature>
<dbReference type="RefSeq" id="WP_114186751.1">
    <property type="nucleotide sequence ID" value="NZ_BJYU01000019.1"/>
</dbReference>
<feature type="binding site" evidence="8">
    <location>
        <position position="86"/>
    </location>
    <ligand>
        <name>shikimate</name>
        <dbReference type="ChEBI" id="CHEBI:36208"/>
    </ligand>
</feature>
<feature type="binding site" evidence="8">
    <location>
        <begin position="14"/>
        <end position="16"/>
    </location>
    <ligand>
        <name>shikimate</name>
        <dbReference type="ChEBI" id="CHEBI:36208"/>
    </ligand>
</feature>
<feature type="domain" description="Quinate/shikimate 5-dehydrogenase/glutamyl-tRNA reductase" evidence="9">
    <location>
        <begin position="122"/>
        <end position="196"/>
    </location>
</feature>
<feature type="binding site" evidence="8">
    <location>
        <position position="244"/>
    </location>
    <ligand>
        <name>NADP(+)</name>
        <dbReference type="ChEBI" id="CHEBI:58349"/>
    </ligand>
</feature>
<dbReference type="NCBIfam" id="NF001310">
    <property type="entry name" value="PRK00258.1-2"/>
    <property type="match status" value="1"/>
</dbReference>
<dbReference type="EC" id="1.1.1.25" evidence="2 8"/>
<dbReference type="GO" id="GO:0050661">
    <property type="term" value="F:NADP binding"/>
    <property type="evidence" value="ECO:0007669"/>
    <property type="project" value="InterPro"/>
</dbReference>
<dbReference type="Gene3D" id="3.40.50.10860">
    <property type="entry name" value="Leucine Dehydrogenase, chain A, domain 1"/>
    <property type="match status" value="1"/>
</dbReference>
<dbReference type="UniPathway" id="UPA00053">
    <property type="reaction ID" value="UER00087"/>
</dbReference>
<dbReference type="NCBIfam" id="NF001312">
    <property type="entry name" value="PRK00258.1-4"/>
    <property type="match status" value="1"/>
</dbReference>
<dbReference type="OrthoDB" id="9792692at2"/>
<comment type="similarity">
    <text evidence="8">Belongs to the shikimate dehydrogenase family.</text>
</comment>
<comment type="caution">
    <text evidence="8">Lacks conserved residue(s) required for the propagation of feature annotation.</text>
</comment>
<reference evidence="12 13" key="1">
    <citation type="submission" date="2019-07" db="EMBL/GenBank/DDBJ databases">
        <title>Whole genome shotgun sequence of Microvirga aerophila NBRC 106136.</title>
        <authorList>
            <person name="Hosoyama A."/>
            <person name="Uohara A."/>
            <person name="Ohji S."/>
            <person name="Ichikawa N."/>
        </authorList>
    </citation>
    <scope>NUCLEOTIDE SEQUENCE [LARGE SCALE GENOMIC DNA]</scope>
    <source>
        <strain evidence="12 13">NBRC 106136</strain>
    </source>
</reference>
<comment type="caution">
    <text evidence="12">The sequence shown here is derived from an EMBL/GenBank/DDBJ whole genome shotgun (WGS) entry which is preliminary data.</text>
</comment>
<dbReference type="InterPro" id="IPR006151">
    <property type="entry name" value="Shikm_DH/Glu-tRNA_Rdtase"/>
</dbReference>
<evidence type="ECO:0000259" key="11">
    <source>
        <dbReference type="Pfam" id="PF18317"/>
    </source>
</evidence>
<evidence type="ECO:0000256" key="8">
    <source>
        <dbReference type="HAMAP-Rule" id="MF_00222"/>
    </source>
</evidence>
<dbReference type="Pfam" id="PF18317">
    <property type="entry name" value="SDH_C"/>
    <property type="match status" value="1"/>
</dbReference>
<proteinExistence type="inferred from homology"/>
<dbReference type="Gene3D" id="3.40.50.720">
    <property type="entry name" value="NAD(P)-binding Rossmann-like Domain"/>
    <property type="match status" value="1"/>
</dbReference>
<evidence type="ECO:0000256" key="4">
    <source>
        <dbReference type="ARBA" id="ARBA00022857"/>
    </source>
</evidence>